<dbReference type="RefSeq" id="WP_058466439.1">
    <property type="nucleotide sequence ID" value="NZ_CAAAHQ010000015.1"/>
</dbReference>
<accession>A0A378IJ88</accession>
<reference evidence="2 4" key="1">
    <citation type="submission" date="2015-11" db="EMBL/GenBank/DDBJ databases">
        <title>Genomic analysis of 38 Legionella species identifies large and diverse effector repertoires.</title>
        <authorList>
            <person name="Burstein D."/>
            <person name="Amaro F."/>
            <person name="Zusman T."/>
            <person name="Lifshitz Z."/>
            <person name="Cohen O."/>
            <person name="Gilbert J.A."/>
            <person name="Pupko T."/>
            <person name="Shuman H.A."/>
            <person name="Segal G."/>
        </authorList>
    </citation>
    <scope>NUCLEOTIDE SEQUENCE [LARGE SCALE GENOMIC DNA]</scope>
    <source>
        <strain evidence="2 4">CDC#72-OH-14</strain>
    </source>
</reference>
<keyword evidence="4" id="KW-1185">Reference proteome</keyword>
<gene>
    <name evidence="3" type="primary">IvrA</name>
    <name evidence="2" type="ORF">Lcin_3344</name>
    <name evidence="3" type="ORF">NCTC12438_01931</name>
</gene>
<proteinExistence type="predicted"/>
<dbReference type="EMBL" id="LNXX01000053">
    <property type="protein sequence ID" value="KTC78729.1"/>
    <property type="molecule type" value="Genomic_DNA"/>
</dbReference>
<reference evidence="3 5" key="2">
    <citation type="submission" date="2018-06" db="EMBL/GenBank/DDBJ databases">
        <authorList>
            <consortium name="Pathogen Informatics"/>
            <person name="Doyle S."/>
        </authorList>
    </citation>
    <scope>NUCLEOTIDE SEQUENCE [LARGE SCALE GENOMIC DNA]</scope>
    <source>
        <strain evidence="3 5">NCTC12438</strain>
    </source>
</reference>
<evidence type="ECO:0000313" key="2">
    <source>
        <dbReference type="EMBL" id="KTC78729.1"/>
    </source>
</evidence>
<evidence type="ECO:0000313" key="5">
    <source>
        <dbReference type="Proteomes" id="UP000255316"/>
    </source>
</evidence>
<evidence type="ECO:0000256" key="1">
    <source>
        <dbReference type="SAM" id="MobiDB-lite"/>
    </source>
</evidence>
<dbReference type="EMBL" id="UGNX01000001">
    <property type="protein sequence ID" value="STX35317.1"/>
    <property type="molecule type" value="Genomic_DNA"/>
</dbReference>
<feature type="compositionally biased region" description="Basic and acidic residues" evidence="1">
    <location>
        <begin position="246"/>
        <end position="261"/>
    </location>
</feature>
<dbReference type="OrthoDB" id="6174582at2"/>
<dbReference type="AlphaFoldDB" id="A0A378IJ88"/>
<name>A0A378IJ88_9GAMM</name>
<dbReference type="STRING" id="28085.Lcin_3344"/>
<protein>
    <submittedName>
        <fullName evidence="3">Legionella vir region protein</fullName>
    </submittedName>
</protein>
<evidence type="ECO:0000313" key="4">
    <source>
        <dbReference type="Proteomes" id="UP000054854"/>
    </source>
</evidence>
<dbReference type="Proteomes" id="UP000054854">
    <property type="component" value="Unassembled WGS sequence"/>
</dbReference>
<feature type="region of interest" description="Disordered" evidence="1">
    <location>
        <begin position="246"/>
        <end position="277"/>
    </location>
</feature>
<organism evidence="3 5">
    <name type="scientific">Legionella cincinnatiensis</name>
    <dbReference type="NCBI Taxonomy" id="28085"/>
    <lineage>
        <taxon>Bacteria</taxon>
        <taxon>Pseudomonadati</taxon>
        <taxon>Pseudomonadota</taxon>
        <taxon>Gammaproteobacteria</taxon>
        <taxon>Legionellales</taxon>
        <taxon>Legionellaceae</taxon>
        <taxon>Legionella</taxon>
    </lineage>
</organism>
<sequence>MDFLINGEELAVLGGLPHIQQLTYLRGIRPYMDVKTGLVGVKRGISYQSISEQLYVEPHQGIKSQRFSRDQVRRAVSGLVRAGIIEMQSEGMQLILKCNLASRHFSVQNKAAIHPPQKAAIKPPEESLENTGLSGCEPLKADIVESQKAAIPHKENNYYIYLLSRFEKFWSLYPEKKSKQKAQAAFEQLNPNTTLFRQLMESLQHQINHIEAMKVSGLWVPPWKYPANWLGQRCWEDELMEVTQEKKHEKHRDNHQHESTKDMFWNPGEEHHEPERNNIVYFHKN</sequence>
<dbReference type="Proteomes" id="UP000255316">
    <property type="component" value="Unassembled WGS sequence"/>
</dbReference>
<evidence type="ECO:0000313" key="3">
    <source>
        <dbReference type="EMBL" id="STX35317.1"/>
    </source>
</evidence>